<evidence type="ECO:0000313" key="10">
    <source>
        <dbReference type="Proteomes" id="UP000589085"/>
    </source>
</evidence>
<dbReference type="RefSeq" id="WP_182997368.1">
    <property type="nucleotide sequence ID" value="NZ_JABEQJ010000011.1"/>
</dbReference>
<dbReference type="Proteomes" id="UP000589085">
    <property type="component" value="Unassembled WGS sequence"/>
</dbReference>
<evidence type="ECO:0000256" key="6">
    <source>
        <dbReference type="ARBA" id="ARBA00022989"/>
    </source>
</evidence>
<keyword evidence="6 8" id="KW-1133">Transmembrane helix</keyword>
<feature type="transmembrane region" description="Helical" evidence="8">
    <location>
        <begin position="250"/>
        <end position="275"/>
    </location>
</feature>
<dbReference type="EMBL" id="JABEQJ010000011">
    <property type="protein sequence ID" value="MBB2160502.1"/>
    <property type="molecule type" value="Genomic_DNA"/>
</dbReference>
<dbReference type="InterPro" id="IPR004688">
    <property type="entry name" value="Ni/Co_transpt"/>
</dbReference>
<reference evidence="9 10" key="1">
    <citation type="submission" date="2020-04" db="EMBL/GenBank/DDBJ databases">
        <title>Description of novel Gluconacetobacter.</title>
        <authorList>
            <person name="Sombolestani A."/>
        </authorList>
    </citation>
    <scope>NUCLEOTIDE SEQUENCE [LARGE SCALE GENOMIC DNA]</scope>
    <source>
        <strain evidence="9 10">LMG 19747</strain>
    </source>
</reference>
<sequence>MAPPSTRHGRSSLLLMLALAAANIGFWLLAATAIRDHPRFLAPSFLAWTFGLRHALDADHIAAIDLVTRRLMARARRPILVGLFFSIGHSSVVMLASLVLLLVPVHSWLDRVHDVGGLIGTSVSILFLSIMAASNMLSFRAQWRAGPSGRAPSGPAGVMTRLLAPMTDLIRHDSQMIPLGFLFGLGFDTATEIGLLGLTASEATHGLSAIHIMLLPLLFAAGMALMDSLDTVLMVRAWSWSSASAERRALYIRAVTAFSALAAACVAAIELLQLVGGNEPMPPLLRALAARAADHFQIVGIGLVMGFLGLWAIAALLATPRQPAFTDRPDR</sequence>
<dbReference type="Pfam" id="PF03824">
    <property type="entry name" value="NicO"/>
    <property type="match status" value="1"/>
</dbReference>
<feature type="transmembrane region" description="Helical" evidence="8">
    <location>
        <begin position="210"/>
        <end position="229"/>
    </location>
</feature>
<evidence type="ECO:0000256" key="8">
    <source>
        <dbReference type="RuleBase" id="RU362101"/>
    </source>
</evidence>
<comment type="subcellular location">
    <subcellularLocation>
        <location evidence="8">Cell membrane</location>
        <topology evidence="8">Multi-pass membrane protein</topology>
    </subcellularLocation>
    <subcellularLocation>
        <location evidence="1">Endomembrane system</location>
        <topology evidence="1">Multi-pass membrane protein</topology>
    </subcellularLocation>
</comment>
<evidence type="ECO:0000256" key="5">
    <source>
        <dbReference type="ARBA" id="ARBA00022692"/>
    </source>
</evidence>
<dbReference type="GO" id="GO:0005886">
    <property type="term" value="C:plasma membrane"/>
    <property type="evidence" value="ECO:0007669"/>
    <property type="project" value="UniProtKB-SubCell"/>
</dbReference>
<proteinExistence type="inferred from homology"/>
<evidence type="ECO:0000256" key="7">
    <source>
        <dbReference type="ARBA" id="ARBA00023136"/>
    </source>
</evidence>
<dbReference type="InterPro" id="IPR011541">
    <property type="entry name" value="Ni/Co_transpt_high_affinity"/>
</dbReference>
<feature type="transmembrane region" description="Helical" evidence="8">
    <location>
        <begin position="12"/>
        <end position="34"/>
    </location>
</feature>
<evidence type="ECO:0000256" key="1">
    <source>
        <dbReference type="ARBA" id="ARBA00004127"/>
    </source>
</evidence>
<keyword evidence="3 8" id="KW-0813">Transport</keyword>
<comment type="similarity">
    <text evidence="2 8">Belongs to the NiCoT transporter (TC 2.A.52) family.</text>
</comment>
<feature type="transmembrane region" description="Helical" evidence="8">
    <location>
        <begin position="79"/>
        <end position="103"/>
    </location>
</feature>
<feature type="transmembrane region" description="Helical" evidence="8">
    <location>
        <begin position="176"/>
        <end position="198"/>
    </location>
</feature>
<protein>
    <recommendedName>
        <fullName evidence="8">Nickel/cobalt efflux system</fullName>
    </recommendedName>
</protein>
<dbReference type="GO" id="GO:0015099">
    <property type="term" value="F:nickel cation transmembrane transporter activity"/>
    <property type="evidence" value="ECO:0007669"/>
    <property type="project" value="UniProtKB-UniRule"/>
</dbReference>
<dbReference type="PANTHER" id="PTHR31611:SF0">
    <property type="entry name" value="HIGH-AFFINITY NICKEL TRANSPORT PROTEIN NIC1"/>
    <property type="match status" value="1"/>
</dbReference>
<gene>
    <name evidence="9" type="ORF">HLH48_10000</name>
</gene>
<evidence type="ECO:0000313" key="9">
    <source>
        <dbReference type="EMBL" id="MBB2160502.1"/>
    </source>
</evidence>
<keyword evidence="5 8" id="KW-0812">Transmembrane</keyword>
<evidence type="ECO:0000256" key="3">
    <source>
        <dbReference type="ARBA" id="ARBA00022448"/>
    </source>
</evidence>
<dbReference type="PANTHER" id="PTHR31611">
    <property type="entry name" value="HIGH-AFFINITY NICKEL TRANSPORT PROTEIN NIC1"/>
    <property type="match status" value="1"/>
</dbReference>
<organism evidence="9 10">
    <name type="scientific">Gluconacetobacter sacchari</name>
    <dbReference type="NCBI Taxonomy" id="92759"/>
    <lineage>
        <taxon>Bacteria</taxon>
        <taxon>Pseudomonadati</taxon>
        <taxon>Pseudomonadota</taxon>
        <taxon>Alphaproteobacteria</taxon>
        <taxon>Acetobacterales</taxon>
        <taxon>Acetobacteraceae</taxon>
        <taxon>Gluconacetobacter</taxon>
    </lineage>
</organism>
<keyword evidence="4" id="KW-0533">Nickel</keyword>
<keyword evidence="7 8" id="KW-0472">Membrane</keyword>
<accession>A0A7W4ICZ3</accession>
<evidence type="ECO:0000256" key="2">
    <source>
        <dbReference type="ARBA" id="ARBA00010892"/>
    </source>
</evidence>
<feature type="transmembrane region" description="Helical" evidence="8">
    <location>
        <begin position="295"/>
        <end position="318"/>
    </location>
</feature>
<comment type="caution">
    <text evidence="9">The sequence shown here is derived from an EMBL/GenBank/DDBJ whole genome shotgun (WGS) entry which is preliminary data.</text>
</comment>
<feature type="transmembrane region" description="Helical" evidence="8">
    <location>
        <begin position="115"/>
        <end position="134"/>
    </location>
</feature>
<evidence type="ECO:0000256" key="4">
    <source>
        <dbReference type="ARBA" id="ARBA00022596"/>
    </source>
</evidence>
<dbReference type="AlphaFoldDB" id="A0A7W4ICZ3"/>
<dbReference type="GO" id="GO:0012505">
    <property type="term" value="C:endomembrane system"/>
    <property type="evidence" value="ECO:0007669"/>
    <property type="project" value="UniProtKB-SubCell"/>
</dbReference>
<name>A0A7W4ICZ3_9PROT</name>